<keyword evidence="5" id="KW-0067">ATP-binding</keyword>
<evidence type="ECO:0000259" key="7">
    <source>
        <dbReference type="Pfam" id="PF02562"/>
    </source>
</evidence>
<organism evidence="8">
    <name type="scientific">uncultured Caudovirales phage</name>
    <dbReference type="NCBI Taxonomy" id="2100421"/>
    <lineage>
        <taxon>Viruses</taxon>
        <taxon>Duplodnaviria</taxon>
        <taxon>Heunggongvirae</taxon>
        <taxon>Uroviricota</taxon>
        <taxon>Caudoviricetes</taxon>
        <taxon>Peduoviridae</taxon>
        <taxon>Maltschvirus</taxon>
        <taxon>Maltschvirus maltsch</taxon>
    </lineage>
</organism>
<accession>A0A6J5T2Y6</accession>
<proteinExistence type="inferred from homology"/>
<dbReference type="EMBL" id="LR797503">
    <property type="protein sequence ID" value="CAB4221027.1"/>
    <property type="molecule type" value="Genomic_DNA"/>
</dbReference>
<comment type="similarity">
    <text evidence="2">Belongs to the PhoH family.</text>
</comment>
<dbReference type="InterPro" id="IPR003714">
    <property type="entry name" value="PhoH"/>
</dbReference>
<evidence type="ECO:0000256" key="4">
    <source>
        <dbReference type="ARBA" id="ARBA00022741"/>
    </source>
</evidence>
<dbReference type="GO" id="GO:0005524">
    <property type="term" value="F:ATP binding"/>
    <property type="evidence" value="ECO:0007669"/>
    <property type="project" value="UniProtKB-KW"/>
</dbReference>
<evidence type="ECO:0000256" key="6">
    <source>
        <dbReference type="ARBA" id="ARBA00039970"/>
    </source>
</evidence>
<comment type="subcellular location">
    <subcellularLocation>
        <location evidence="1">Cytoplasm</location>
    </subcellularLocation>
</comment>
<evidence type="ECO:0000256" key="3">
    <source>
        <dbReference type="ARBA" id="ARBA00022490"/>
    </source>
</evidence>
<dbReference type="Pfam" id="PF02562">
    <property type="entry name" value="PhoH"/>
    <property type="match status" value="1"/>
</dbReference>
<evidence type="ECO:0000256" key="2">
    <source>
        <dbReference type="ARBA" id="ARBA00010393"/>
    </source>
</evidence>
<gene>
    <name evidence="8" type="ORF">UFOVP1636_109</name>
</gene>
<dbReference type="PANTHER" id="PTHR30473:SF1">
    <property type="entry name" value="PHOH-LIKE PROTEIN"/>
    <property type="match status" value="1"/>
</dbReference>
<dbReference type="SUPFAM" id="SSF52540">
    <property type="entry name" value="P-loop containing nucleoside triphosphate hydrolases"/>
    <property type="match status" value="1"/>
</dbReference>
<dbReference type="InterPro" id="IPR051451">
    <property type="entry name" value="PhoH2-like"/>
</dbReference>
<dbReference type="PANTHER" id="PTHR30473">
    <property type="entry name" value="PROTEIN PHOH"/>
    <property type="match status" value="1"/>
</dbReference>
<reference evidence="8" key="1">
    <citation type="submission" date="2020-05" db="EMBL/GenBank/DDBJ databases">
        <authorList>
            <person name="Chiriac C."/>
            <person name="Salcher M."/>
            <person name="Ghai R."/>
            <person name="Kavagutti S V."/>
        </authorList>
    </citation>
    <scope>NUCLEOTIDE SEQUENCE</scope>
</reference>
<keyword evidence="4" id="KW-0547">Nucleotide-binding</keyword>
<dbReference type="InterPro" id="IPR027417">
    <property type="entry name" value="P-loop_NTPase"/>
</dbReference>
<dbReference type="Gene3D" id="3.40.50.300">
    <property type="entry name" value="P-loop containing nucleotide triphosphate hydrolases"/>
    <property type="match status" value="1"/>
</dbReference>
<evidence type="ECO:0000313" key="8">
    <source>
        <dbReference type="EMBL" id="CAB4221027.1"/>
    </source>
</evidence>
<feature type="domain" description="PhoH-like protein" evidence="7">
    <location>
        <begin position="54"/>
        <end position="260"/>
    </location>
</feature>
<evidence type="ECO:0000256" key="5">
    <source>
        <dbReference type="ARBA" id="ARBA00022840"/>
    </source>
</evidence>
<keyword evidence="3" id="KW-0963">Cytoplasm</keyword>
<name>A0A6J5T2Y6_9CAUD</name>
<protein>
    <recommendedName>
        <fullName evidence="6">PhoH-like protein</fullName>
    </recommendedName>
</protein>
<evidence type="ECO:0000256" key="1">
    <source>
        <dbReference type="ARBA" id="ARBA00004496"/>
    </source>
</evidence>
<sequence length="263" mass="29927">MNQNQNLLNFRRIHLSSSAKRKQPSRSSRNQYKEVDNVVGINDFSRSKRQVTLLPKTLKQEEYIDLLINPKKLIIFATGPAGTGKTMLAVMAAIKAYKEGQINKIIITRPAVGVDDEQHGFLPGDLNAKMEPWTRPIMDVIGEYYSTREIADMLANQTIEISPLAYMRGRNFKRSWIIFDESQNATLNQMKMVLTRLSEGSKLVVTGDLHQMDRKFEADNGLRDFIDRLEKSGSSAIANVNFSRRDVQRHPVVAEVLKLYGEN</sequence>